<reference evidence="2 3" key="1">
    <citation type="submission" date="2020-08" db="EMBL/GenBank/DDBJ databases">
        <title>Genomic Encyclopedia of Archaeal and Bacterial Type Strains, Phase II (KMG-II): from individual species to whole genera.</title>
        <authorList>
            <person name="Goeker M."/>
        </authorList>
    </citation>
    <scope>NUCLEOTIDE SEQUENCE [LARGE SCALE GENOMIC DNA]</scope>
    <source>
        <strain evidence="2 3">DSM 23288</strain>
    </source>
</reference>
<keyword evidence="3" id="KW-1185">Reference proteome</keyword>
<feature type="domain" description="Peptidase M24" evidence="1">
    <location>
        <begin position="171"/>
        <end position="393"/>
    </location>
</feature>
<dbReference type="InterPro" id="IPR029149">
    <property type="entry name" value="Creatin/AminoP/Spt16_N"/>
</dbReference>
<sequence>MYFTQDEYESRWARLDEQLEQMGYDTAVIWQRSGGSYDRAGNVWYLSNYASHASGQESSAGASQLGLSFAALLFRRGHAPELHIAEETHTVERRYVAVDSFFAHTENLPLGLAKRLRELGIAGRVAYLGDDFLPAQMYRVLLAETPEIEWVPEEYLLYGLQSRKSERELDLIREAGEISSAALTVFMEGLLRGERQCDAAAEAGSVIIRRGGGFQRLGCHTGAESEMSMWDYPLYGYSKTAPQPGDMVRAWVYGPIFEGYWVDPGRSSVCGRNPSAEQRKLVENTVELTERIIDAVRVGATPRDAGIVGDDLAKSMGYGEEMGGALWDLYGHGLSTYFHGPIIPSHGAATFEDDRGWWNVDEPFFDGQVMTVETFVQEPGVGMASFEEILIVRDGAPERLTTTPMLFW</sequence>
<dbReference type="Gene3D" id="3.90.230.10">
    <property type="entry name" value="Creatinase/methionine aminopeptidase superfamily"/>
    <property type="match status" value="1"/>
</dbReference>
<dbReference type="InterPro" id="IPR050659">
    <property type="entry name" value="Peptidase_M24B"/>
</dbReference>
<evidence type="ECO:0000313" key="2">
    <source>
        <dbReference type="EMBL" id="MBB4660766.1"/>
    </source>
</evidence>
<dbReference type="PANTHER" id="PTHR46112:SF2">
    <property type="entry name" value="XAA-PRO AMINOPEPTIDASE P-RELATED"/>
    <property type="match status" value="1"/>
</dbReference>
<dbReference type="PANTHER" id="PTHR46112">
    <property type="entry name" value="AMINOPEPTIDASE"/>
    <property type="match status" value="1"/>
</dbReference>
<organism evidence="2 3">
    <name type="scientific">Conexibacter arvalis</name>
    <dbReference type="NCBI Taxonomy" id="912552"/>
    <lineage>
        <taxon>Bacteria</taxon>
        <taxon>Bacillati</taxon>
        <taxon>Actinomycetota</taxon>
        <taxon>Thermoleophilia</taxon>
        <taxon>Solirubrobacterales</taxon>
        <taxon>Conexibacteraceae</taxon>
        <taxon>Conexibacter</taxon>
    </lineage>
</organism>
<dbReference type="EMBL" id="JACHNU010000001">
    <property type="protein sequence ID" value="MBB4660766.1"/>
    <property type="molecule type" value="Genomic_DNA"/>
</dbReference>
<dbReference type="CDD" id="cd01066">
    <property type="entry name" value="APP_MetAP"/>
    <property type="match status" value="1"/>
</dbReference>
<keyword evidence="2" id="KW-0031">Aminopeptidase</keyword>
<accession>A0A840I790</accession>
<dbReference type="InterPro" id="IPR000994">
    <property type="entry name" value="Pept_M24"/>
</dbReference>
<name>A0A840I790_9ACTN</name>
<keyword evidence="2" id="KW-0378">Hydrolase</keyword>
<dbReference type="SUPFAM" id="SSF53092">
    <property type="entry name" value="Creatinase/prolidase N-terminal domain"/>
    <property type="match status" value="1"/>
</dbReference>
<dbReference type="GO" id="GO:0004177">
    <property type="term" value="F:aminopeptidase activity"/>
    <property type="evidence" value="ECO:0007669"/>
    <property type="project" value="UniProtKB-KW"/>
</dbReference>
<evidence type="ECO:0000259" key="1">
    <source>
        <dbReference type="Pfam" id="PF00557"/>
    </source>
</evidence>
<proteinExistence type="predicted"/>
<dbReference type="Proteomes" id="UP000585272">
    <property type="component" value="Unassembled WGS sequence"/>
</dbReference>
<dbReference type="RefSeq" id="WP_183338363.1">
    <property type="nucleotide sequence ID" value="NZ_JACHNU010000001.1"/>
</dbReference>
<keyword evidence="2" id="KW-0645">Protease</keyword>
<dbReference type="Pfam" id="PF00557">
    <property type="entry name" value="Peptidase_M24"/>
    <property type="match status" value="1"/>
</dbReference>
<evidence type="ECO:0000313" key="3">
    <source>
        <dbReference type="Proteomes" id="UP000585272"/>
    </source>
</evidence>
<dbReference type="InterPro" id="IPR036005">
    <property type="entry name" value="Creatinase/aminopeptidase-like"/>
</dbReference>
<dbReference type="AlphaFoldDB" id="A0A840I790"/>
<protein>
    <submittedName>
        <fullName evidence="2">Xaa-Pro aminopeptidase</fullName>
    </submittedName>
</protein>
<dbReference type="SUPFAM" id="SSF55920">
    <property type="entry name" value="Creatinase/aminopeptidase"/>
    <property type="match status" value="1"/>
</dbReference>
<dbReference type="Gene3D" id="3.40.350.10">
    <property type="entry name" value="Creatinase/prolidase N-terminal domain"/>
    <property type="match status" value="1"/>
</dbReference>
<gene>
    <name evidence="2" type="ORF">BDZ31_000339</name>
</gene>
<comment type="caution">
    <text evidence="2">The sequence shown here is derived from an EMBL/GenBank/DDBJ whole genome shotgun (WGS) entry which is preliminary data.</text>
</comment>